<dbReference type="PANTHER" id="PTHR33332">
    <property type="entry name" value="REVERSE TRANSCRIPTASE DOMAIN-CONTAINING PROTEIN"/>
    <property type="match status" value="1"/>
</dbReference>
<evidence type="ECO:0000259" key="1">
    <source>
        <dbReference type="Pfam" id="PF00078"/>
    </source>
</evidence>
<evidence type="ECO:0000313" key="2">
    <source>
        <dbReference type="EMBL" id="PKU41178.1"/>
    </source>
</evidence>
<dbReference type="AlphaFoldDB" id="A0A2I0U536"/>
<dbReference type="PRINTS" id="PR01345">
    <property type="entry name" value="CERVTRCPTASE"/>
</dbReference>
<dbReference type="EMBL" id="KZ506152">
    <property type="protein sequence ID" value="PKU41178.1"/>
    <property type="molecule type" value="Genomic_DNA"/>
</dbReference>
<dbReference type="OrthoDB" id="416454at2759"/>
<evidence type="ECO:0000313" key="3">
    <source>
        <dbReference type="Proteomes" id="UP000233556"/>
    </source>
</evidence>
<reference evidence="3" key="1">
    <citation type="submission" date="2017-11" db="EMBL/GenBank/DDBJ databases">
        <authorList>
            <person name="Lima N.C."/>
            <person name="Parody-Merino A.M."/>
            <person name="Battley P.F."/>
            <person name="Fidler A.E."/>
            <person name="Prosdocimi F."/>
        </authorList>
    </citation>
    <scope>NUCLEOTIDE SEQUENCE [LARGE SCALE GENOMIC DNA]</scope>
</reference>
<organism evidence="2 3">
    <name type="scientific">Limosa lapponica baueri</name>
    <dbReference type="NCBI Taxonomy" id="1758121"/>
    <lineage>
        <taxon>Eukaryota</taxon>
        <taxon>Metazoa</taxon>
        <taxon>Chordata</taxon>
        <taxon>Craniata</taxon>
        <taxon>Vertebrata</taxon>
        <taxon>Euteleostomi</taxon>
        <taxon>Archelosauria</taxon>
        <taxon>Archosauria</taxon>
        <taxon>Dinosauria</taxon>
        <taxon>Saurischia</taxon>
        <taxon>Theropoda</taxon>
        <taxon>Coelurosauria</taxon>
        <taxon>Aves</taxon>
        <taxon>Neognathae</taxon>
        <taxon>Neoaves</taxon>
        <taxon>Charadriiformes</taxon>
        <taxon>Scolopacidae</taxon>
        <taxon>Limosa</taxon>
    </lineage>
</organism>
<feature type="domain" description="Reverse transcriptase" evidence="1">
    <location>
        <begin position="25"/>
        <end position="130"/>
    </location>
</feature>
<proteinExistence type="predicted"/>
<keyword evidence="3" id="KW-1185">Reference proteome</keyword>
<dbReference type="InterPro" id="IPR000477">
    <property type="entry name" value="RT_dom"/>
</dbReference>
<dbReference type="Proteomes" id="UP000233556">
    <property type="component" value="Unassembled WGS sequence"/>
</dbReference>
<protein>
    <recommendedName>
        <fullName evidence="1">Reverse transcriptase domain-containing protein</fullName>
    </recommendedName>
</protein>
<dbReference type="Pfam" id="PF00078">
    <property type="entry name" value="RVT_1"/>
    <property type="match status" value="1"/>
</dbReference>
<sequence>MQRYQSGFGKHKGHNICQEDKAVIAKATITFNIRRRKRMSRQKEMAKGLILEPALFNIFISDLDDGIKCTLMKFADDTKLSGEVDTLEGRVTLQEDLHRLKEWSNKNLMKFNKDKRKVLHLRKHNPGVQHRLGSTWLGSSSVERNLRVLVDNELNIGEQCAEVAKKAQSILGCINKGITSRDKEVIIPLYSVLLRPHLEYCVQFWSPPYKKDVDRLERVQRRAIKLIKGQRSLLYEERLRELSLFTCEKRRLTGDLVLMFQYLKDGYKGGSLFTRSHTEKTRGQSQQLGHKLSQLFSCTISAMQKLLLKVENSMAIPAAMGENGIQMQLLGRLGV</sequence>
<gene>
    <name evidence="2" type="ORF">llap_8518</name>
</gene>
<accession>A0A2I0U536</accession>
<name>A0A2I0U536_LIMLA</name>
<reference evidence="3" key="2">
    <citation type="submission" date="2017-12" db="EMBL/GenBank/DDBJ databases">
        <title>Genome sequence of the Bar-tailed Godwit (Limosa lapponica baueri).</title>
        <authorList>
            <person name="Lima N.C.B."/>
            <person name="Parody-Merino A.M."/>
            <person name="Battley P.F."/>
            <person name="Fidler A.E."/>
            <person name="Prosdocimi F."/>
        </authorList>
    </citation>
    <scope>NUCLEOTIDE SEQUENCE [LARGE SCALE GENOMIC DNA]</scope>
</reference>